<evidence type="ECO:0000313" key="1">
    <source>
        <dbReference type="EMBL" id="KAK8528367.1"/>
    </source>
</evidence>
<organism evidence="1 2">
    <name type="scientific">Hibiscus sabdariffa</name>
    <name type="common">roselle</name>
    <dbReference type="NCBI Taxonomy" id="183260"/>
    <lineage>
        <taxon>Eukaryota</taxon>
        <taxon>Viridiplantae</taxon>
        <taxon>Streptophyta</taxon>
        <taxon>Embryophyta</taxon>
        <taxon>Tracheophyta</taxon>
        <taxon>Spermatophyta</taxon>
        <taxon>Magnoliopsida</taxon>
        <taxon>eudicotyledons</taxon>
        <taxon>Gunneridae</taxon>
        <taxon>Pentapetalae</taxon>
        <taxon>rosids</taxon>
        <taxon>malvids</taxon>
        <taxon>Malvales</taxon>
        <taxon>Malvaceae</taxon>
        <taxon>Malvoideae</taxon>
        <taxon>Hibiscus</taxon>
    </lineage>
</organism>
<protein>
    <recommendedName>
        <fullName evidence="3">RNase H type-1 domain-containing protein</fullName>
    </recommendedName>
</protein>
<evidence type="ECO:0008006" key="3">
    <source>
        <dbReference type="Google" id="ProtNLM"/>
    </source>
</evidence>
<reference evidence="1 2" key="1">
    <citation type="journal article" date="2024" name="G3 (Bethesda)">
        <title>Genome assembly of Hibiscus sabdariffa L. provides insights into metabolisms of medicinal natural products.</title>
        <authorList>
            <person name="Kim T."/>
        </authorList>
    </citation>
    <scope>NUCLEOTIDE SEQUENCE [LARGE SCALE GENOMIC DNA]</scope>
    <source>
        <strain evidence="1">TK-2024</strain>
        <tissue evidence="1">Old leaves</tissue>
    </source>
</reference>
<evidence type="ECO:0000313" key="2">
    <source>
        <dbReference type="Proteomes" id="UP001472677"/>
    </source>
</evidence>
<comment type="caution">
    <text evidence="1">The sequence shown here is derived from an EMBL/GenBank/DDBJ whole genome shotgun (WGS) entry which is preliminary data.</text>
</comment>
<proteinExistence type="predicted"/>
<keyword evidence="2" id="KW-1185">Reference proteome</keyword>
<sequence>MNLRNLSSLVSSYKAWNVVFEAIVWNIWMNHNSVAFKVPSDDCWSILERNRSLAWSTHQGLAPVNGGVGSTWRRDALDWGWYLLVVHHIDSLVKCHWVVQFRRIHRNYNKVVDALAKLDDSSHLNCLCLSFLPSTVAGLVQADDGPLTIP</sequence>
<accession>A0ABR2D2R7</accession>
<gene>
    <name evidence="1" type="ORF">V6N12_074897</name>
</gene>
<dbReference type="Proteomes" id="UP001472677">
    <property type="component" value="Unassembled WGS sequence"/>
</dbReference>
<dbReference type="EMBL" id="JBBPBM010000037">
    <property type="protein sequence ID" value="KAK8528367.1"/>
    <property type="molecule type" value="Genomic_DNA"/>
</dbReference>
<name>A0ABR2D2R7_9ROSI</name>